<dbReference type="PROSITE" id="PS51257">
    <property type="entry name" value="PROKAR_LIPOPROTEIN"/>
    <property type="match status" value="1"/>
</dbReference>
<gene>
    <name evidence="3" type="ORF">ACFPRA_16925</name>
</gene>
<evidence type="ECO:0000313" key="3">
    <source>
        <dbReference type="EMBL" id="MFC5590592.1"/>
    </source>
</evidence>
<evidence type="ECO:0000256" key="1">
    <source>
        <dbReference type="SAM" id="MobiDB-lite"/>
    </source>
</evidence>
<sequence>MKKMPITISAMALALMLGACGTTKNDSDPAVNEPATGESGQETTNGTTGSTESTDSSVTNTPDTNAGTTAGKNTASQDEMQQKMNDIEYAEFSLSVDYANHQEYEAELEKHSNNSVEAEIDDSLNQVKKKGTDAFNELYPLVAQLKITQQTSKADAIQEVMNVFTLPADYKELELEIRFKDGTKVEFEDRK</sequence>
<dbReference type="RefSeq" id="WP_381437286.1">
    <property type="nucleotide sequence ID" value="NZ_JBHSNO010000008.1"/>
</dbReference>
<organism evidence="3 4">
    <name type="scientific">Sporosarcina soli</name>
    <dbReference type="NCBI Taxonomy" id="334736"/>
    <lineage>
        <taxon>Bacteria</taxon>
        <taxon>Bacillati</taxon>
        <taxon>Bacillota</taxon>
        <taxon>Bacilli</taxon>
        <taxon>Bacillales</taxon>
        <taxon>Caryophanaceae</taxon>
        <taxon>Sporosarcina</taxon>
    </lineage>
</organism>
<keyword evidence="4" id="KW-1185">Reference proteome</keyword>
<protein>
    <submittedName>
        <fullName evidence="3">YusW family protein</fullName>
    </submittedName>
</protein>
<dbReference type="Pfam" id="PF14039">
    <property type="entry name" value="YusW"/>
    <property type="match status" value="1"/>
</dbReference>
<reference evidence="4" key="1">
    <citation type="journal article" date="2019" name="Int. J. Syst. Evol. Microbiol.">
        <title>The Global Catalogue of Microorganisms (GCM) 10K type strain sequencing project: providing services to taxonomists for standard genome sequencing and annotation.</title>
        <authorList>
            <consortium name="The Broad Institute Genomics Platform"/>
            <consortium name="The Broad Institute Genome Sequencing Center for Infectious Disease"/>
            <person name="Wu L."/>
            <person name="Ma J."/>
        </authorList>
    </citation>
    <scope>NUCLEOTIDE SEQUENCE [LARGE SCALE GENOMIC DNA]</scope>
    <source>
        <strain evidence="4">CGMCC 4.1434</strain>
    </source>
</reference>
<name>A0ABW0TMK7_9BACL</name>
<accession>A0ABW0TMK7</accession>
<evidence type="ECO:0000256" key="2">
    <source>
        <dbReference type="SAM" id="SignalP"/>
    </source>
</evidence>
<feature type="compositionally biased region" description="Low complexity" evidence="1">
    <location>
        <begin position="36"/>
        <end position="75"/>
    </location>
</feature>
<dbReference type="Proteomes" id="UP001596109">
    <property type="component" value="Unassembled WGS sequence"/>
</dbReference>
<keyword evidence="2" id="KW-0732">Signal</keyword>
<comment type="caution">
    <text evidence="3">The sequence shown here is derived from an EMBL/GenBank/DDBJ whole genome shotgun (WGS) entry which is preliminary data.</text>
</comment>
<feature type="signal peptide" evidence="2">
    <location>
        <begin position="1"/>
        <end position="21"/>
    </location>
</feature>
<dbReference type="EMBL" id="JBHSNO010000008">
    <property type="protein sequence ID" value="MFC5590592.1"/>
    <property type="molecule type" value="Genomic_DNA"/>
</dbReference>
<proteinExistence type="predicted"/>
<feature type="chain" id="PRO_5047264910" evidence="2">
    <location>
        <begin position="22"/>
        <end position="191"/>
    </location>
</feature>
<dbReference type="InterPro" id="IPR025623">
    <property type="entry name" value="YusW"/>
</dbReference>
<feature type="region of interest" description="Disordered" evidence="1">
    <location>
        <begin position="22"/>
        <end position="78"/>
    </location>
</feature>
<evidence type="ECO:0000313" key="4">
    <source>
        <dbReference type="Proteomes" id="UP001596109"/>
    </source>
</evidence>